<organism evidence="1">
    <name type="scientific">uncultured Caudovirales phage</name>
    <dbReference type="NCBI Taxonomy" id="2100421"/>
    <lineage>
        <taxon>Viruses</taxon>
        <taxon>Duplodnaviria</taxon>
        <taxon>Heunggongvirae</taxon>
        <taxon>Uroviricota</taxon>
        <taxon>Caudoviricetes</taxon>
        <taxon>Peduoviridae</taxon>
        <taxon>Maltschvirus</taxon>
        <taxon>Maltschvirus maltsch</taxon>
    </lineage>
</organism>
<proteinExistence type="predicted"/>
<accession>A0A6J7WJP3</accession>
<protein>
    <submittedName>
        <fullName evidence="1">Uncharacterized protein</fullName>
    </submittedName>
</protein>
<evidence type="ECO:0000313" key="1">
    <source>
        <dbReference type="EMBL" id="CAB5214052.1"/>
    </source>
</evidence>
<sequence>MCDCKKKKEEPIVEPIKVVVYPDTPDGLLAKELDSFYSEEHQKLMDQINKEKEK</sequence>
<dbReference type="EMBL" id="LR798242">
    <property type="protein sequence ID" value="CAB5214052.1"/>
    <property type="molecule type" value="Genomic_DNA"/>
</dbReference>
<gene>
    <name evidence="1" type="ORF">UFOVP185_7</name>
</gene>
<name>A0A6J7WJP3_9CAUD</name>
<reference evidence="1" key="1">
    <citation type="submission" date="2020-05" db="EMBL/GenBank/DDBJ databases">
        <authorList>
            <person name="Chiriac C."/>
            <person name="Salcher M."/>
            <person name="Ghai R."/>
            <person name="Kavagutti S V."/>
        </authorList>
    </citation>
    <scope>NUCLEOTIDE SEQUENCE</scope>
</reference>